<feature type="transmembrane region" description="Helical" evidence="2">
    <location>
        <begin position="135"/>
        <end position="155"/>
    </location>
</feature>
<evidence type="ECO:0000256" key="1">
    <source>
        <dbReference type="SAM" id="MobiDB-lite"/>
    </source>
</evidence>
<dbReference type="EMBL" id="QFQP01000006">
    <property type="protein sequence ID" value="PZR15028.1"/>
    <property type="molecule type" value="Genomic_DNA"/>
</dbReference>
<sequence>MLTLALVLALGQVEPPPPMPLPEPEPPPESTYVPPAPTKPPPSPELRIGLGIGGGTLAGGAGLGIALLLTGQNSAFEPTFATAALSALLVAGVAFSIHQALGGNGEIILAFLGSAAMMGVAAGIAVAVDPGQPVGAILVAAAGSLPAAGAAVTLLELTTPNAKPKTGTVSFNLAPNGVYGTF</sequence>
<feature type="transmembrane region" description="Helical" evidence="2">
    <location>
        <begin position="46"/>
        <end position="68"/>
    </location>
</feature>
<organism evidence="3 4">
    <name type="scientific">Archangium gephyra</name>
    <dbReference type="NCBI Taxonomy" id="48"/>
    <lineage>
        <taxon>Bacteria</taxon>
        <taxon>Pseudomonadati</taxon>
        <taxon>Myxococcota</taxon>
        <taxon>Myxococcia</taxon>
        <taxon>Myxococcales</taxon>
        <taxon>Cystobacterineae</taxon>
        <taxon>Archangiaceae</taxon>
        <taxon>Archangium</taxon>
    </lineage>
</organism>
<evidence type="ECO:0000256" key="2">
    <source>
        <dbReference type="SAM" id="Phobius"/>
    </source>
</evidence>
<accession>A0A2W5V0R2</accession>
<feature type="transmembrane region" description="Helical" evidence="2">
    <location>
        <begin position="107"/>
        <end position="128"/>
    </location>
</feature>
<keyword evidence="2" id="KW-0812">Transmembrane</keyword>
<feature type="region of interest" description="Disordered" evidence="1">
    <location>
        <begin position="12"/>
        <end position="43"/>
    </location>
</feature>
<evidence type="ECO:0000313" key="3">
    <source>
        <dbReference type="EMBL" id="PZR15028.1"/>
    </source>
</evidence>
<proteinExistence type="predicted"/>
<dbReference type="AlphaFoldDB" id="A0A2W5V0R2"/>
<keyword evidence="2" id="KW-0472">Membrane</keyword>
<reference evidence="3 4" key="1">
    <citation type="submission" date="2017-08" db="EMBL/GenBank/DDBJ databases">
        <title>Infants hospitalized years apart are colonized by the same room-sourced microbial strains.</title>
        <authorList>
            <person name="Brooks B."/>
            <person name="Olm M.R."/>
            <person name="Firek B.A."/>
            <person name="Baker R."/>
            <person name="Thomas B.C."/>
            <person name="Morowitz M.J."/>
            <person name="Banfield J.F."/>
        </authorList>
    </citation>
    <scope>NUCLEOTIDE SEQUENCE [LARGE SCALE GENOMIC DNA]</scope>
    <source>
        <strain evidence="3">S2_003_000_R2_14</strain>
    </source>
</reference>
<gene>
    <name evidence="3" type="ORF">DI536_09635</name>
</gene>
<protein>
    <submittedName>
        <fullName evidence="3">Uncharacterized protein</fullName>
    </submittedName>
</protein>
<name>A0A2W5V0R2_9BACT</name>
<comment type="caution">
    <text evidence="3">The sequence shown here is derived from an EMBL/GenBank/DDBJ whole genome shotgun (WGS) entry which is preliminary data.</text>
</comment>
<feature type="transmembrane region" description="Helical" evidence="2">
    <location>
        <begin position="80"/>
        <end position="101"/>
    </location>
</feature>
<feature type="compositionally biased region" description="Pro residues" evidence="1">
    <location>
        <begin position="14"/>
        <end position="43"/>
    </location>
</feature>
<dbReference type="Proteomes" id="UP000249061">
    <property type="component" value="Unassembled WGS sequence"/>
</dbReference>
<evidence type="ECO:0000313" key="4">
    <source>
        <dbReference type="Proteomes" id="UP000249061"/>
    </source>
</evidence>
<keyword evidence="2" id="KW-1133">Transmembrane helix</keyword>